<dbReference type="EMBL" id="JAWHQM010000088">
    <property type="protein sequence ID" value="KAK5637024.1"/>
    <property type="molecule type" value="Genomic_DNA"/>
</dbReference>
<dbReference type="GO" id="GO:0020037">
    <property type="term" value="F:heme binding"/>
    <property type="evidence" value="ECO:0007669"/>
    <property type="project" value="InterPro"/>
</dbReference>
<evidence type="ECO:0000256" key="6">
    <source>
        <dbReference type="ARBA" id="ARBA00023004"/>
    </source>
</evidence>
<evidence type="ECO:0000256" key="1">
    <source>
        <dbReference type="ARBA" id="ARBA00001971"/>
    </source>
</evidence>
<evidence type="ECO:0000313" key="8">
    <source>
        <dbReference type="EMBL" id="KAK5637024.1"/>
    </source>
</evidence>
<keyword evidence="7" id="KW-0503">Monooxygenase</keyword>
<keyword evidence="5" id="KW-0560">Oxidoreductase</keyword>
<comment type="caution">
    <text evidence="8">The sequence shown here is derived from an EMBL/GenBank/DDBJ whole genome shotgun (WGS) entry which is preliminary data.</text>
</comment>
<protein>
    <submittedName>
        <fullName evidence="8">Uncharacterized protein</fullName>
    </submittedName>
</protein>
<keyword evidence="4" id="KW-0479">Metal-binding</keyword>
<dbReference type="GO" id="GO:0005506">
    <property type="term" value="F:iron ion binding"/>
    <property type="evidence" value="ECO:0007669"/>
    <property type="project" value="InterPro"/>
</dbReference>
<dbReference type="InterPro" id="IPR036396">
    <property type="entry name" value="Cyt_P450_sf"/>
</dbReference>
<sequence>MPPSLIEVLHRPESQVQASKAQLDTIQMPYMVPDCSIFDKPLHFDVVRKYMMNRKDVVALAPQLYDEIDAVFREYWGDSAEWTTVNSWHACDRVITRAATSILIGLPTCRDPAFFEPARQFADFVMAGTVGINCLPPFLRRVVGPLVALPARYYHTQCLKILVPFIKKRISMWEDKRQKEGIPVGFLT</sequence>
<evidence type="ECO:0000313" key="9">
    <source>
        <dbReference type="Proteomes" id="UP001305414"/>
    </source>
</evidence>
<evidence type="ECO:0000256" key="4">
    <source>
        <dbReference type="ARBA" id="ARBA00022723"/>
    </source>
</evidence>
<dbReference type="GO" id="GO:0016705">
    <property type="term" value="F:oxidoreductase activity, acting on paired donors, with incorporation or reduction of molecular oxygen"/>
    <property type="evidence" value="ECO:0007669"/>
    <property type="project" value="InterPro"/>
</dbReference>
<gene>
    <name evidence="8" type="ORF">RRF57_012736</name>
</gene>
<dbReference type="PANTHER" id="PTHR46206:SF1">
    <property type="entry name" value="P450, PUTATIVE (EUROFUNG)-RELATED"/>
    <property type="match status" value="1"/>
</dbReference>
<evidence type="ECO:0000256" key="3">
    <source>
        <dbReference type="ARBA" id="ARBA00022617"/>
    </source>
</evidence>
<organism evidence="8 9">
    <name type="scientific">Xylaria bambusicola</name>
    <dbReference type="NCBI Taxonomy" id="326684"/>
    <lineage>
        <taxon>Eukaryota</taxon>
        <taxon>Fungi</taxon>
        <taxon>Dikarya</taxon>
        <taxon>Ascomycota</taxon>
        <taxon>Pezizomycotina</taxon>
        <taxon>Sordariomycetes</taxon>
        <taxon>Xylariomycetidae</taxon>
        <taxon>Xylariales</taxon>
        <taxon>Xylariaceae</taxon>
        <taxon>Xylaria</taxon>
    </lineage>
</organism>
<evidence type="ECO:0000256" key="5">
    <source>
        <dbReference type="ARBA" id="ARBA00023002"/>
    </source>
</evidence>
<dbReference type="Proteomes" id="UP001305414">
    <property type="component" value="Unassembled WGS sequence"/>
</dbReference>
<dbReference type="AlphaFoldDB" id="A0AAN7V5X9"/>
<keyword evidence="6" id="KW-0408">Iron</keyword>
<keyword evidence="3" id="KW-0349">Heme</keyword>
<name>A0AAN7V5X9_9PEZI</name>
<evidence type="ECO:0000256" key="7">
    <source>
        <dbReference type="ARBA" id="ARBA00023033"/>
    </source>
</evidence>
<evidence type="ECO:0000256" key="2">
    <source>
        <dbReference type="ARBA" id="ARBA00010617"/>
    </source>
</evidence>
<dbReference type="PANTHER" id="PTHR46206">
    <property type="entry name" value="CYTOCHROME P450"/>
    <property type="match status" value="1"/>
</dbReference>
<accession>A0AAN7V5X9</accession>
<keyword evidence="9" id="KW-1185">Reference proteome</keyword>
<comment type="similarity">
    <text evidence="2">Belongs to the cytochrome P450 family.</text>
</comment>
<dbReference type="SUPFAM" id="SSF48264">
    <property type="entry name" value="Cytochrome P450"/>
    <property type="match status" value="1"/>
</dbReference>
<reference evidence="8 9" key="1">
    <citation type="submission" date="2023-10" db="EMBL/GenBank/DDBJ databases">
        <title>Draft genome sequence of Xylaria bambusicola isolate GMP-LS, the root and basal stem rot pathogen of sugarcane in Indonesia.</title>
        <authorList>
            <person name="Selvaraj P."/>
            <person name="Muralishankar V."/>
            <person name="Muruganantham S."/>
            <person name="Sp S."/>
            <person name="Haryani S."/>
            <person name="Lau K.J.X."/>
            <person name="Naqvi N.I."/>
        </authorList>
    </citation>
    <scope>NUCLEOTIDE SEQUENCE [LARGE SCALE GENOMIC DNA]</scope>
    <source>
        <strain evidence="8">GMP-LS</strain>
    </source>
</reference>
<comment type="cofactor">
    <cofactor evidence="1">
        <name>heme</name>
        <dbReference type="ChEBI" id="CHEBI:30413"/>
    </cofactor>
</comment>
<proteinExistence type="inferred from homology"/>
<dbReference type="GO" id="GO:0004497">
    <property type="term" value="F:monooxygenase activity"/>
    <property type="evidence" value="ECO:0007669"/>
    <property type="project" value="UniProtKB-KW"/>
</dbReference>